<comment type="similarity">
    <text evidence="5">Belongs to the methyl-accepting chemotaxis (MCP) protein family.</text>
</comment>
<dbReference type="Pfam" id="PF00015">
    <property type="entry name" value="MCPsignal"/>
    <property type="match status" value="1"/>
</dbReference>
<evidence type="ECO:0000313" key="12">
    <source>
        <dbReference type="Proteomes" id="UP001084197"/>
    </source>
</evidence>
<dbReference type="Pfam" id="PF12729">
    <property type="entry name" value="4HB_MCP_1"/>
    <property type="match status" value="1"/>
</dbReference>
<feature type="transmembrane region" description="Helical" evidence="8">
    <location>
        <begin position="180"/>
        <end position="205"/>
    </location>
</feature>
<sequence>MKITGKLISLALSMVALLVVLGTIALYALNVTNDSTREMYEERVQPLSDLNQVVRLAENSQVNMLSAVVNEDLEFTERVLANFEQIAEYMDNYESAISSSEEDGIYSSFRANWIRFERVVLNHITLMENDNFDSAQEEAGTVRMFYEPASQYLVELMQYNEDEMDRLYENNHRVFESNRILVSVVVVVSAIGAVIFGTLMGRYIGTPLKRVAKQMDQVADGDLTGELLKTKRKDEIGMLVDATNKMRENVKSVLVEIKAATGRVATQSDELSQSASEVREGSRQISTTMEELSDGAESQADNASMLNELMEKFVSSIRNANDASNETAKDAGVVLELTDRGKVSMTKSVDEIKGVYDIVKDAVAKVRDLDLETKEITKLVDVIRDIADQTNLLALNAAIEAARAGEHGKGFAVVADEVRKLAEQVSTSINEITTIAGRIQSGSNTVASALEQGYQKVDQGTRQVNQTGEIFEQMNTSYTSMATRLKQISTDLDNIVASSDSMHAAIEEVASLSEESAAGVEQTAASSEQSVSSMEEVSNTAEQLSKLATQLEEEVGRFTI</sequence>
<gene>
    <name evidence="11" type="ORF">OWO01_00650</name>
</gene>
<dbReference type="InterPro" id="IPR004089">
    <property type="entry name" value="MCPsignal_dom"/>
</dbReference>
<dbReference type="GO" id="GO:0007165">
    <property type="term" value="P:signal transduction"/>
    <property type="evidence" value="ECO:0007669"/>
    <property type="project" value="UniProtKB-KW"/>
</dbReference>
<feature type="transmembrane region" description="Helical" evidence="8">
    <location>
        <begin position="7"/>
        <end position="29"/>
    </location>
</feature>
<dbReference type="GO" id="GO:0004888">
    <property type="term" value="F:transmembrane signaling receptor activity"/>
    <property type="evidence" value="ECO:0007669"/>
    <property type="project" value="InterPro"/>
</dbReference>
<dbReference type="PROSITE" id="PS50885">
    <property type="entry name" value="HAMP"/>
    <property type="match status" value="1"/>
</dbReference>
<dbReference type="InterPro" id="IPR004090">
    <property type="entry name" value="Chemotax_Me-accpt_rcpt"/>
</dbReference>
<feature type="region of interest" description="Disordered" evidence="7">
    <location>
        <begin position="266"/>
        <end position="299"/>
    </location>
</feature>
<dbReference type="GO" id="GO:0006935">
    <property type="term" value="P:chemotaxis"/>
    <property type="evidence" value="ECO:0007669"/>
    <property type="project" value="InterPro"/>
</dbReference>
<keyword evidence="8" id="KW-1133">Transmembrane helix</keyword>
<evidence type="ECO:0000256" key="6">
    <source>
        <dbReference type="PROSITE-ProRule" id="PRU00284"/>
    </source>
</evidence>
<evidence type="ECO:0000256" key="2">
    <source>
        <dbReference type="ARBA" id="ARBA00022475"/>
    </source>
</evidence>
<evidence type="ECO:0000256" key="4">
    <source>
        <dbReference type="ARBA" id="ARBA00023224"/>
    </source>
</evidence>
<keyword evidence="12" id="KW-1185">Reference proteome</keyword>
<keyword evidence="8" id="KW-0812">Transmembrane</keyword>
<dbReference type="CDD" id="cd06225">
    <property type="entry name" value="HAMP"/>
    <property type="match status" value="1"/>
</dbReference>
<dbReference type="EMBL" id="JAPRAT010000001">
    <property type="protein sequence ID" value="MCZ0701718.1"/>
    <property type="molecule type" value="Genomic_DNA"/>
</dbReference>
<dbReference type="GO" id="GO:0005886">
    <property type="term" value="C:plasma membrane"/>
    <property type="evidence" value="ECO:0007669"/>
    <property type="project" value="UniProtKB-SubCell"/>
</dbReference>
<dbReference type="PANTHER" id="PTHR32089">
    <property type="entry name" value="METHYL-ACCEPTING CHEMOTAXIS PROTEIN MCPB"/>
    <property type="match status" value="1"/>
</dbReference>
<name>A0A9J6R8M8_9BACI</name>
<accession>A0A9J6R8M8</accession>
<dbReference type="PANTHER" id="PTHR32089:SF112">
    <property type="entry name" value="LYSOZYME-LIKE PROTEIN-RELATED"/>
    <property type="match status" value="1"/>
</dbReference>
<evidence type="ECO:0000256" key="3">
    <source>
        <dbReference type="ARBA" id="ARBA00023136"/>
    </source>
</evidence>
<dbReference type="Proteomes" id="UP001084197">
    <property type="component" value="Unassembled WGS sequence"/>
</dbReference>
<evidence type="ECO:0000313" key="11">
    <source>
        <dbReference type="EMBL" id="MCZ0701718.1"/>
    </source>
</evidence>
<comment type="caution">
    <text evidence="11">The sequence shown here is derived from an EMBL/GenBank/DDBJ whole genome shotgun (WGS) entry which is preliminary data.</text>
</comment>
<dbReference type="PRINTS" id="PR00260">
    <property type="entry name" value="CHEMTRNSDUCR"/>
</dbReference>
<dbReference type="InterPro" id="IPR003660">
    <property type="entry name" value="HAMP_dom"/>
</dbReference>
<organism evidence="11 12">
    <name type="scientific">Natronobacillus azotifigens</name>
    <dbReference type="NCBI Taxonomy" id="472978"/>
    <lineage>
        <taxon>Bacteria</taxon>
        <taxon>Bacillati</taxon>
        <taxon>Bacillota</taxon>
        <taxon>Bacilli</taxon>
        <taxon>Bacillales</taxon>
        <taxon>Bacillaceae</taxon>
        <taxon>Natronobacillus</taxon>
    </lineage>
</organism>
<dbReference type="AlphaFoldDB" id="A0A9J6R8M8"/>
<proteinExistence type="inferred from homology"/>
<evidence type="ECO:0000256" key="7">
    <source>
        <dbReference type="SAM" id="MobiDB-lite"/>
    </source>
</evidence>
<feature type="domain" description="Methyl-accepting transducer" evidence="9">
    <location>
        <begin position="274"/>
        <end position="524"/>
    </location>
</feature>
<comment type="subcellular location">
    <subcellularLocation>
        <location evidence="1">Cell membrane</location>
    </subcellularLocation>
</comment>
<dbReference type="InterPro" id="IPR024478">
    <property type="entry name" value="HlyB_4HB_MCP"/>
</dbReference>
<dbReference type="Gene3D" id="1.10.287.950">
    <property type="entry name" value="Methyl-accepting chemotaxis protein"/>
    <property type="match status" value="1"/>
</dbReference>
<evidence type="ECO:0000256" key="5">
    <source>
        <dbReference type="ARBA" id="ARBA00029447"/>
    </source>
</evidence>
<dbReference type="RefSeq" id="WP_268778482.1">
    <property type="nucleotide sequence ID" value="NZ_JAPRAT010000001.1"/>
</dbReference>
<reference evidence="11" key="1">
    <citation type="submission" date="2022-11" db="EMBL/GenBank/DDBJ databases">
        <title>WGS of Natronobacillus azotifigens 24KS-1, an anaerobic diazotrophic haloalkaliphile from soda-rich habitats.</title>
        <authorList>
            <person name="Sorokin D.Y."/>
            <person name="Merkel A.Y."/>
        </authorList>
    </citation>
    <scope>NUCLEOTIDE SEQUENCE</scope>
    <source>
        <strain evidence="11">24KS-1</strain>
    </source>
</reference>
<protein>
    <submittedName>
        <fullName evidence="11">Methyl-accepting chemotaxis protein</fullName>
    </submittedName>
</protein>
<dbReference type="Pfam" id="PF00672">
    <property type="entry name" value="HAMP"/>
    <property type="match status" value="1"/>
</dbReference>
<dbReference type="SMART" id="SM00283">
    <property type="entry name" value="MA"/>
    <property type="match status" value="1"/>
</dbReference>
<keyword evidence="3 8" id="KW-0472">Membrane</keyword>
<evidence type="ECO:0000259" key="9">
    <source>
        <dbReference type="PROSITE" id="PS50111"/>
    </source>
</evidence>
<feature type="compositionally biased region" description="Polar residues" evidence="7">
    <location>
        <begin position="266"/>
        <end position="276"/>
    </location>
</feature>
<evidence type="ECO:0000259" key="10">
    <source>
        <dbReference type="PROSITE" id="PS50885"/>
    </source>
</evidence>
<dbReference type="SUPFAM" id="SSF58104">
    <property type="entry name" value="Methyl-accepting chemotaxis protein (MCP) signaling domain"/>
    <property type="match status" value="1"/>
</dbReference>
<dbReference type="CDD" id="cd11386">
    <property type="entry name" value="MCP_signal"/>
    <property type="match status" value="1"/>
</dbReference>
<dbReference type="PROSITE" id="PS50111">
    <property type="entry name" value="CHEMOTAXIS_TRANSDUC_2"/>
    <property type="match status" value="1"/>
</dbReference>
<dbReference type="SMART" id="SM00304">
    <property type="entry name" value="HAMP"/>
    <property type="match status" value="1"/>
</dbReference>
<evidence type="ECO:0000256" key="8">
    <source>
        <dbReference type="SAM" id="Phobius"/>
    </source>
</evidence>
<feature type="domain" description="HAMP" evidence="10">
    <location>
        <begin position="202"/>
        <end position="255"/>
    </location>
</feature>
<keyword evidence="2" id="KW-1003">Cell membrane</keyword>
<evidence type="ECO:0000256" key="1">
    <source>
        <dbReference type="ARBA" id="ARBA00004236"/>
    </source>
</evidence>
<keyword evidence="4 6" id="KW-0807">Transducer</keyword>